<organism evidence="2 3">
    <name type="scientific">Saccharomonospora piscinae</name>
    <dbReference type="NCBI Taxonomy" id="687388"/>
    <lineage>
        <taxon>Bacteria</taxon>
        <taxon>Bacillati</taxon>
        <taxon>Actinomycetota</taxon>
        <taxon>Actinomycetes</taxon>
        <taxon>Pseudonocardiales</taxon>
        <taxon>Pseudonocardiaceae</taxon>
        <taxon>Saccharomonospora</taxon>
    </lineage>
</organism>
<feature type="domain" description="Mycothiol-dependent maleylpyruvate isomerase metal-binding" evidence="1">
    <location>
        <begin position="11"/>
        <end position="129"/>
    </location>
</feature>
<comment type="caution">
    <text evidence="2">The sequence shown here is derived from an EMBL/GenBank/DDBJ whole genome shotgun (WGS) entry which is preliminary data.</text>
</comment>
<accession>A0A1V9A6S7</accession>
<dbReference type="RefSeq" id="WP_081191831.1">
    <property type="nucleotide sequence ID" value="NZ_MWIH01000005.1"/>
</dbReference>
<dbReference type="InterPro" id="IPR034660">
    <property type="entry name" value="DinB/YfiT-like"/>
</dbReference>
<dbReference type="Gene3D" id="1.20.120.450">
    <property type="entry name" value="dinb family like domain"/>
    <property type="match status" value="1"/>
</dbReference>
<dbReference type="SUPFAM" id="SSF109854">
    <property type="entry name" value="DinB/YfiT-like putative metalloenzymes"/>
    <property type="match status" value="1"/>
</dbReference>
<dbReference type="NCBIfam" id="TIGR03083">
    <property type="entry name" value="maleylpyruvate isomerase family mycothiol-dependent enzyme"/>
    <property type="match status" value="1"/>
</dbReference>
<gene>
    <name evidence="2" type="ORF">B1813_11875</name>
</gene>
<protein>
    <submittedName>
        <fullName evidence="2">TIGR03086 family protein</fullName>
    </submittedName>
</protein>
<dbReference type="Proteomes" id="UP000192591">
    <property type="component" value="Unassembled WGS sequence"/>
</dbReference>
<dbReference type="AlphaFoldDB" id="A0A1V9A6S7"/>
<evidence type="ECO:0000313" key="2">
    <source>
        <dbReference type="EMBL" id="OQO92829.1"/>
    </source>
</evidence>
<proteinExistence type="predicted"/>
<dbReference type="STRING" id="1962155.B1813_11875"/>
<dbReference type="InterPro" id="IPR024344">
    <property type="entry name" value="MDMPI_metal-binding"/>
</dbReference>
<dbReference type="InterPro" id="IPR017520">
    <property type="entry name" value="CHP03086"/>
</dbReference>
<dbReference type="GO" id="GO:0046872">
    <property type="term" value="F:metal ion binding"/>
    <property type="evidence" value="ECO:0007669"/>
    <property type="project" value="InterPro"/>
</dbReference>
<evidence type="ECO:0000259" key="1">
    <source>
        <dbReference type="Pfam" id="PF11716"/>
    </source>
</evidence>
<keyword evidence="3" id="KW-1185">Reference proteome</keyword>
<dbReference type="NCBIfam" id="TIGR03086">
    <property type="entry name" value="TIGR03086 family metal-binding protein"/>
    <property type="match status" value="1"/>
</dbReference>
<name>A0A1V9A6S7_SACPI</name>
<evidence type="ECO:0000313" key="3">
    <source>
        <dbReference type="Proteomes" id="UP000192591"/>
    </source>
</evidence>
<dbReference type="InterPro" id="IPR017517">
    <property type="entry name" value="Maleyloyr_isom"/>
</dbReference>
<sequence>MIDLPESSAAVRPAVAAFSDVVVALPADALRAPTPCEDFDVAALLGHLCHWLPRLRAAASGSELAESWAVPTGADPRERVLTEASRLAAVLAEPGAWVGTRMFEQQELPARMIGAMALCEFVLHGWDLAVAAGLDYRGEPVAVDAVAGALRVLGPQGRANRVFGPEVAVEVGAPPLARVLGLAGRDPAVADV</sequence>
<dbReference type="Pfam" id="PF11716">
    <property type="entry name" value="MDMPI_N"/>
    <property type="match status" value="1"/>
</dbReference>
<reference evidence="2 3" key="1">
    <citation type="submission" date="2017-02" db="EMBL/GenBank/DDBJ databases">
        <title>Draft genome of Saccharomonospora sp. 154.</title>
        <authorList>
            <person name="Alonso-Carmona G.S."/>
            <person name="De La Haba R."/>
            <person name="Vera-Gargallo B."/>
            <person name="Sandoval-Trujillo A.H."/>
            <person name="Ramirez-Duran N."/>
            <person name="Ventosa A."/>
        </authorList>
    </citation>
    <scope>NUCLEOTIDE SEQUENCE [LARGE SCALE GENOMIC DNA]</scope>
    <source>
        <strain evidence="2 3">LRS4.154</strain>
    </source>
</reference>
<dbReference type="EMBL" id="MWIH01000005">
    <property type="protein sequence ID" value="OQO92829.1"/>
    <property type="molecule type" value="Genomic_DNA"/>
</dbReference>